<feature type="non-terminal residue" evidence="1">
    <location>
        <position position="37"/>
    </location>
</feature>
<accession>A0A2M8LDU1</accession>
<dbReference type="EMBL" id="PFET01000012">
    <property type="protein sequence ID" value="PJE75618.1"/>
    <property type="molecule type" value="Genomic_DNA"/>
</dbReference>
<protein>
    <submittedName>
        <fullName evidence="1">Sulfur reduction protein DsrE</fullName>
    </submittedName>
</protein>
<evidence type="ECO:0000313" key="1">
    <source>
        <dbReference type="EMBL" id="PJE75618.1"/>
    </source>
</evidence>
<evidence type="ECO:0000313" key="2">
    <source>
        <dbReference type="Proteomes" id="UP000231152"/>
    </source>
</evidence>
<dbReference type="AlphaFoldDB" id="A0A2M8LDU1"/>
<gene>
    <name evidence="1" type="ORF">COV04_03400</name>
</gene>
<name>A0A2M8LDU1_9BACT</name>
<proteinExistence type="predicted"/>
<comment type="caution">
    <text evidence="1">The sequence shown here is derived from an EMBL/GenBank/DDBJ whole genome shotgun (WGS) entry which is preliminary data.</text>
</comment>
<reference evidence="1 2" key="1">
    <citation type="submission" date="2017-09" db="EMBL/GenBank/DDBJ databases">
        <title>Depth-based differentiation of microbial function through sediment-hosted aquifers and enrichment of novel symbionts in the deep terrestrial subsurface.</title>
        <authorList>
            <person name="Probst A.J."/>
            <person name="Ladd B."/>
            <person name="Jarett J.K."/>
            <person name="Geller-Mcgrath D.E."/>
            <person name="Sieber C.M."/>
            <person name="Emerson J.B."/>
            <person name="Anantharaman K."/>
            <person name="Thomas B.C."/>
            <person name="Malmstrom R."/>
            <person name="Stieglmeier M."/>
            <person name="Klingl A."/>
            <person name="Woyke T."/>
            <person name="Ryan C.M."/>
            <person name="Banfield J.F."/>
        </authorList>
    </citation>
    <scope>NUCLEOTIDE SEQUENCE [LARGE SCALE GENOMIC DNA]</scope>
    <source>
        <strain evidence="1">CG10_big_fil_rev_8_21_14_0_10_48_11</strain>
    </source>
</reference>
<dbReference type="Proteomes" id="UP000231152">
    <property type="component" value="Unassembled WGS sequence"/>
</dbReference>
<organism evidence="1 2">
    <name type="scientific">Candidatus Uhrbacteria bacterium CG10_big_fil_rev_8_21_14_0_10_48_11</name>
    <dbReference type="NCBI Taxonomy" id="1975037"/>
    <lineage>
        <taxon>Bacteria</taxon>
        <taxon>Candidatus Uhriibacteriota</taxon>
    </lineage>
</organism>
<sequence length="37" mass="4264">MKIGIIISQTNPETVWNVFRLANFSLKQGDEVKIFLI</sequence>